<gene>
    <name evidence="5" type="ORF">BU26DRAFT_515923</name>
</gene>
<dbReference type="Gene3D" id="3.40.1610.10">
    <property type="entry name" value="CV3147-like domain"/>
    <property type="match status" value="1"/>
</dbReference>
<evidence type="ECO:0000313" key="6">
    <source>
        <dbReference type="Proteomes" id="UP000800094"/>
    </source>
</evidence>
<evidence type="ECO:0000259" key="2">
    <source>
        <dbReference type="Pfam" id="PF05378"/>
    </source>
</evidence>
<accession>A0A6A6IUN4</accession>
<dbReference type="FunFam" id="2.40.390.10:FF:000002">
    <property type="entry name" value="ACR027Cp"/>
    <property type="match status" value="1"/>
</dbReference>
<dbReference type="InterPro" id="IPR043129">
    <property type="entry name" value="ATPase_NBD"/>
</dbReference>
<feature type="domain" description="S-Me-THD-like C-terminal" evidence="4">
    <location>
        <begin position="769"/>
        <end position="978"/>
    </location>
</feature>
<dbReference type="InterPro" id="IPR002821">
    <property type="entry name" value="Hydantoinase_A"/>
</dbReference>
<dbReference type="InterPro" id="IPR008040">
    <property type="entry name" value="Hydant_A_N"/>
</dbReference>
<dbReference type="GO" id="GO:0016787">
    <property type="term" value="F:hydrolase activity"/>
    <property type="evidence" value="ECO:0007669"/>
    <property type="project" value="InterPro"/>
</dbReference>
<sequence>MGSHVQKTLRIGVDVGGTNTDGVIIDPTRAGDPNKGIIAWHKAPTTTNPSHGIAAAVTTMFAHASIDPDSIASVTIGTTHFVNAVVTRDATRLSRVAILRLSGPFSKHAPPCVDWPSSLRSLILGHYALVKGGLEVDGSLISDIKEAEIVEQCRIIKEKGIKSIVINGVFSPIDTVEKQEERVAEIVKRELGEDADVVLSKTVANLGFLERENAAILNASILSFARRTIASFQTPIKRLGLHCPVFITQNDGTILSGDAAARLPIRTFSSGPTNSMRGAAFLVGKQEKGEAMMVVDVGGTTTDVGLLLANGFPRQQAAYSELSGVRMNFSYPDVKSIGLGGGSLVRRIDGKMHVGPESVGYKLPEKALVFGGDVPTATDYTVASSSDLTIGDPEKVNGKLSENDILAFQSETKRMLERIIDTMKTSPADLPVLLVGGGAVIAPDSLKGASRVTKPEWSGVANAIGAAMARVSAVIDTVKSTEKKTTKELLVEIEEEAKRKTVEAGAAEDSVEVVEVETLPLQYIAHKTRFIVRAAGDFDYARSADFAKLHINDEEAATEEETAENGIAPPSIEDTSAEEVAGIDVDFSTYRPKVVNREWWISETDLQWITIGCYILGTGGGGSPYSTMLRVRGILRAGGTIRVVNPDDLKDDDRVGCGGGAGSPTVGIEKLSGDEMMQAQQHLYALFTGGRATHIIPLEIGGSNGLQGLVLGASPNMNIPCVDGDWMGRAYPTKWQTTPVVFGEREIVFAPVSVADGNGNVLYMPTATSDLKVEQVIRAALSQMGSHVGCADGPVTGAETRRWAVEHTVSLSWRIGREVERARRENRIDSVAECIIDAVGGPETGRVLFKGKIVGVERRLWMGHVYGEVIIDGSGDAGFAGKIKIPFKNENIAVLRIHEGQESKTGEERNEDVLAIVPDLISVIDAQNGEAIGTPEYRYGLLVLVIGITASERWTSPRGVELGGPKSFGLDHLEYKPLGKFVKPVSVIDEYDGKA</sequence>
<organism evidence="5 6">
    <name type="scientific">Trematosphaeria pertusa</name>
    <dbReference type="NCBI Taxonomy" id="390896"/>
    <lineage>
        <taxon>Eukaryota</taxon>
        <taxon>Fungi</taxon>
        <taxon>Dikarya</taxon>
        <taxon>Ascomycota</taxon>
        <taxon>Pezizomycotina</taxon>
        <taxon>Dothideomycetes</taxon>
        <taxon>Pleosporomycetidae</taxon>
        <taxon>Pleosporales</taxon>
        <taxon>Massarineae</taxon>
        <taxon>Trematosphaeriaceae</taxon>
        <taxon>Trematosphaeria</taxon>
    </lineage>
</organism>
<feature type="domain" description="Hydantoinase A/oxoprolinase" evidence="1">
    <location>
        <begin position="211"/>
        <end position="381"/>
    </location>
</feature>
<dbReference type="GeneID" id="54581536"/>
<dbReference type="InterPro" id="IPR048350">
    <property type="entry name" value="S-Me-THD-like_C"/>
</dbReference>
<dbReference type="EMBL" id="ML987191">
    <property type="protein sequence ID" value="KAF2253602.1"/>
    <property type="molecule type" value="Genomic_DNA"/>
</dbReference>
<dbReference type="Pfam" id="PF05378">
    <property type="entry name" value="Hydant_A_N"/>
    <property type="match status" value="1"/>
</dbReference>
<dbReference type="Gene3D" id="3.30.420.40">
    <property type="match status" value="1"/>
</dbReference>
<evidence type="ECO:0000313" key="5">
    <source>
        <dbReference type="EMBL" id="KAF2253602.1"/>
    </source>
</evidence>
<dbReference type="OrthoDB" id="5404895at2759"/>
<evidence type="ECO:0000259" key="3">
    <source>
        <dbReference type="Pfam" id="PF06032"/>
    </source>
</evidence>
<proteinExistence type="predicted"/>
<feature type="domain" description="Hydantoinase/oxoprolinase N-terminal" evidence="2">
    <location>
        <begin position="10"/>
        <end position="190"/>
    </location>
</feature>
<dbReference type="PANTHER" id="PTHR11365:SF10">
    <property type="entry name" value="HYDANTOINASE_OXOPROLINASE"/>
    <property type="match status" value="1"/>
</dbReference>
<evidence type="ECO:0000259" key="1">
    <source>
        <dbReference type="Pfam" id="PF01968"/>
    </source>
</evidence>
<dbReference type="SUPFAM" id="SSF53067">
    <property type="entry name" value="Actin-like ATPase domain"/>
    <property type="match status" value="2"/>
</dbReference>
<dbReference type="Pfam" id="PF20906">
    <property type="entry name" value="S-Me-THD_C"/>
    <property type="match status" value="1"/>
</dbReference>
<name>A0A6A6IUN4_9PLEO</name>
<reference evidence="5" key="1">
    <citation type="journal article" date="2020" name="Stud. Mycol.">
        <title>101 Dothideomycetes genomes: a test case for predicting lifestyles and emergence of pathogens.</title>
        <authorList>
            <person name="Haridas S."/>
            <person name="Albert R."/>
            <person name="Binder M."/>
            <person name="Bloem J."/>
            <person name="Labutti K."/>
            <person name="Salamov A."/>
            <person name="Andreopoulos B."/>
            <person name="Baker S."/>
            <person name="Barry K."/>
            <person name="Bills G."/>
            <person name="Bluhm B."/>
            <person name="Cannon C."/>
            <person name="Castanera R."/>
            <person name="Culley D."/>
            <person name="Daum C."/>
            <person name="Ezra D."/>
            <person name="Gonzalez J."/>
            <person name="Henrissat B."/>
            <person name="Kuo A."/>
            <person name="Liang C."/>
            <person name="Lipzen A."/>
            <person name="Lutzoni F."/>
            <person name="Magnuson J."/>
            <person name="Mondo S."/>
            <person name="Nolan M."/>
            <person name="Ohm R."/>
            <person name="Pangilinan J."/>
            <person name="Park H.-J."/>
            <person name="Ramirez L."/>
            <person name="Alfaro M."/>
            <person name="Sun H."/>
            <person name="Tritt A."/>
            <person name="Yoshinaga Y."/>
            <person name="Zwiers L.-H."/>
            <person name="Turgeon B."/>
            <person name="Goodwin S."/>
            <person name="Spatafora J."/>
            <person name="Crous P."/>
            <person name="Grigoriev I."/>
        </authorList>
    </citation>
    <scope>NUCLEOTIDE SEQUENCE</scope>
    <source>
        <strain evidence="5">CBS 122368</strain>
    </source>
</reference>
<dbReference type="FunFam" id="3.40.1610.10:FF:000001">
    <property type="entry name" value="Hydantoinase, putative"/>
    <property type="match status" value="1"/>
</dbReference>
<dbReference type="InterPro" id="IPR045079">
    <property type="entry name" value="Oxoprolinase-like"/>
</dbReference>
<protein>
    <submittedName>
        <fullName evidence="5">DUF917-domain-containing protein</fullName>
    </submittedName>
</protein>
<keyword evidence="6" id="KW-1185">Reference proteome</keyword>
<dbReference type="InterPro" id="IPR010318">
    <property type="entry name" value="S-Me-THD_N"/>
</dbReference>
<dbReference type="Proteomes" id="UP000800094">
    <property type="component" value="Unassembled WGS sequence"/>
</dbReference>
<dbReference type="InterPro" id="IPR024071">
    <property type="entry name" value="S-Me-THD_C_sf"/>
</dbReference>
<dbReference type="InterPro" id="IPR027479">
    <property type="entry name" value="S-Me-THD_N_sf"/>
</dbReference>
<dbReference type="SUPFAM" id="SSF160991">
    <property type="entry name" value="CV3147-like"/>
    <property type="match status" value="1"/>
</dbReference>
<dbReference type="Pfam" id="PF01968">
    <property type="entry name" value="Hydantoinase_A"/>
    <property type="match status" value="1"/>
</dbReference>
<evidence type="ECO:0000259" key="4">
    <source>
        <dbReference type="Pfam" id="PF20906"/>
    </source>
</evidence>
<dbReference type="Gene3D" id="2.40.390.10">
    <property type="entry name" value="CV3147-like"/>
    <property type="match status" value="1"/>
</dbReference>
<dbReference type="RefSeq" id="XP_033688606.1">
    <property type="nucleotide sequence ID" value="XM_033828206.1"/>
</dbReference>
<feature type="domain" description="S-Me-THD N-terminal" evidence="3">
    <location>
        <begin position="604"/>
        <end position="765"/>
    </location>
</feature>
<dbReference type="PANTHER" id="PTHR11365">
    <property type="entry name" value="5-OXOPROLINASE RELATED"/>
    <property type="match status" value="1"/>
</dbReference>
<dbReference type="Pfam" id="PF06032">
    <property type="entry name" value="S-Me-THD_N"/>
    <property type="match status" value="1"/>
</dbReference>
<dbReference type="AlphaFoldDB" id="A0A6A6IUN4"/>